<evidence type="ECO:0000313" key="2">
    <source>
        <dbReference type="Proteomes" id="UP000611629"/>
    </source>
</evidence>
<reference evidence="1" key="1">
    <citation type="submission" date="2020-07" db="EMBL/GenBank/DDBJ databases">
        <title>Genomic analysis of a strain of Sedimentibacter Hydroxybenzoicus DSM7310.</title>
        <authorList>
            <person name="Ma S."/>
        </authorList>
    </citation>
    <scope>NUCLEOTIDE SEQUENCE</scope>
    <source>
        <strain evidence="1">DSM 7310</strain>
    </source>
</reference>
<dbReference type="RefSeq" id="WP_179236418.1">
    <property type="nucleotide sequence ID" value="NZ_JACBNQ010000001.1"/>
</dbReference>
<evidence type="ECO:0008006" key="3">
    <source>
        <dbReference type="Google" id="ProtNLM"/>
    </source>
</evidence>
<sequence>MYLRLSERIKNDIIEIVRLTDELMNKDEITEEDYTKITEATMYLLTYFSENYADLKLSKEVSEMTEYIYTRGKAEGVREGKAEGVREGVTKGKMEGKIETAIEMLKRGLDIELVSEVTKLSKEEIKKLFDKINGQNN</sequence>
<dbReference type="EMBL" id="JACBNQ010000001">
    <property type="protein sequence ID" value="NYB72738.1"/>
    <property type="molecule type" value="Genomic_DNA"/>
</dbReference>
<dbReference type="Proteomes" id="UP000611629">
    <property type="component" value="Unassembled WGS sequence"/>
</dbReference>
<evidence type="ECO:0000313" key="1">
    <source>
        <dbReference type="EMBL" id="NYB72738.1"/>
    </source>
</evidence>
<comment type="caution">
    <text evidence="1">The sequence shown here is derived from an EMBL/GenBank/DDBJ whole genome shotgun (WGS) entry which is preliminary data.</text>
</comment>
<accession>A0A974BGL1</accession>
<dbReference type="AlphaFoldDB" id="A0A974BGL1"/>
<organism evidence="1 2">
    <name type="scientific">Sedimentibacter hydroxybenzoicus DSM 7310</name>
    <dbReference type="NCBI Taxonomy" id="1123245"/>
    <lineage>
        <taxon>Bacteria</taxon>
        <taxon>Bacillati</taxon>
        <taxon>Bacillota</taxon>
        <taxon>Tissierellia</taxon>
        <taxon>Sedimentibacter</taxon>
    </lineage>
</organism>
<gene>
    <name evidence="1" type="ORF">HZF24_01135</name>
</gene>
<protein>
    <recommendedName>
        <fullName evidence="3">Transposase</fullName>
    </recommendedName>
</protein>
<name>A0A974BGL1_SEDHY</name>
<proteinExistence type="predicted"/>
<keyword evidence="2" id="KW-1185">Reference proteome</keyword>